<evidence type="ECO:0000313" key="2">
    <source>
        <dbReference type="EMBL" id="RRT53519.1"/>
    </source>
</evidence>
<proteinExistence type="predicted"/>
<name>A0A426YP61_ENSVE</name>
<accession>A0A426YP61</accession>
<feature type="region of interest" description="Disordered" evidence="1">
    <location>
        <begin position="1"/>
        <end position="32"/>
    </location>
</feature>
<evidence type="ECO:0000313" key="3">
    <source>
        <dbReference type="Proteomes" id="UP000287651"/>
    </source>
</evidence>
<evidence type="ECO:0000256" key="1">
    <source>
        <dbReference type="SAM" id="MobiDB-lite"/>
    </source>
</evidence>
<reference evidence="2 3" key="1">
    <citation type="journal article" date="2014" name="Agronomy (Basel)">
        <title>A Draft Genome Sequence for Ensete ventricosum, the Drought-Tolerant Tree Against Hunger.</title>
        <authorList>
            <person name="Harrison J."/>
            <person name="Moore K.A."/>
            <person name="Paszkiewicz K."/>
            <person name="Jones T."/>
            <person name="Grant M."/>
            <person name="Ambacheew D."/>
            <person name="Muzemil S."/>
            <person name="Studholme D.J."/>
        </authorList>
    </citation>
    <scope>NUCLEOTIDE SEQUENCE [LARGE SCALE GENOMIC DNA]</scope>
</reference>
<comment type="caution">
    <text evidence="2">The sequence shown here is derived from an EMBL/GenBank/DDBJ whole genome shotgun (WGS) entry which is preliminary data.</text>
</comment>
<gene>
    <name evidence="2" type="ORF">B296_00049808</name>
</gene>
<sequence length="135" mass="14598">MPGIAATTPETRQNRQTTQLSDPPTHYDPPTAALRLKLKRTHGVQIQAPGLPIAPEIAIRAKKKPPSIGNAGPDRDPGRQRGRRAGRAAGGSRDSCSWPPKSPSLGTRSGNGCDGRQQLGFRTLQVTFVEVYFYI</sequence>
<organism evidence="2 3">
    <name type="scientific">Ensete ventricosum</name>
    <name type="common">Abyssinian banana</name>
    <name type="synonym">Musa ensete</name>
    <dbReference type="NCBI Taxonomy" id="4639"/>
    <lineage>
        <taxon>Eukaryota</taxon>
        <taxon>Viridiplantae</taxon>
        <taxon>Streptophyta</taxon>
        <taxon>Embryophyta</taxon>
        <taxon>Tracheophyta</taxon>
        <taxon>Spermatophyta</taxon>
        <taxon>Magnoliopsida</taxon>
        <taxon>Liliopsida</taxon>
        <taxon>Zingiberales</taxon>
        <taxon>Musaceae</taxon>
        <taxon>Ensete</taxon>
    </lineage>
</organism>
<feature type="compositionally biased region" description="Polar residues" evidence="1">
    <location>
        <begin position="8"/>
        <end position="22"/>
    </location>
</feature>
<dbReference type="AlphaFoldDB" id="A0A426YP61"/>
<protein>
    <submittedName>
        <fullName evidence="2">Uncharacterized protein</fullName>
    </submittedName>
</protein>
<dbReference type="EMBL" id="AMZH03011102">
    <property type="protein sequence ID" value="RRT53519.1"/>
    <property type="molecule type" value="Genomic_DNA"/>
</dbReference>
<dbReference type="Proteomes" id="UP000287651">
    <property type="component" value="Unassembled WGS sequence"/>
</dbReference>
<feature type="region of interest" description="Disordered" evidence="1">
    <location>
        <begin position="60"/>
        <end position="114"/>
    </location>
</feature>